<evidence type="ECO:0000259" key="5">
    <source>
        <dbReference type="PROSITE" id="PS01124"/>
    </source>
</evidence>
<dbReference type="HOGENOM" id="CLU_082704_1_0_9"/>
<dbReference type="EMBL" id="JMQA01000024">
    <property type="protein sequence ID" value="KFN09098.1"/>
    <property type="molecule type" value="Genomic_DNA"/>
</dbReference>
<dbReference type="PROSITE" id="PS01124">
    <property type="entry name" value="HTH_ARAC_FAMILY_2"/>
    <property type="match status" value="1"/>
</dbReference>
<comment type="caution">
    <text evidence="6">The sequence shown here is derived from an EMBL/GenBank/DDBJ whole genome shotgun (WGS) entry which is preliminary data.</text>
</comment>
<dbReference type="PATRIC" id="fig|44252.3.peg.2626"/>
<dbReference type="PANTHER" id="PTHR43280:SF28">
    <property type="entry name" value="HTH-TYPE TRANSCRIPTIONAL ACTIVATOR RHAS"/>
    <property type="match status" value="1"/>
</dbReference>
<keyword evidence="1" id="KW-0805">Transcription regulation</keyword>
<evidence type="ECO:0000256" key="3">
    <source>
        <dbReference type="ARBA" id="ARBA00023163"/>
    </source>
</evidence>
<dbReference type="InterPro" id="IPR018060">
    <property type="entry name" value="HTH_AraC"/>
</dbReference>
<dbReference type="GO" id="GO:0003700">
    <property type="term" value="F:DNA-binding transcription factor activity"/>
    <property type="evidence" value="ECO:0007669"/>
    <property type="project" value="InterPro"/>
</dbReference>
<dbReference type="Pfam" id="PF12833">
    <property type="entry name" value="HTH_18"/>
    <property type="match status" value="1"/>
</dbReference>
<evidence type="ECO:0000313" key="9">
    <source>
        <dbReference type="Proteomes" id="UP000442469"/>
    </source>
</evidence>
<dbReference type="PANTHER" id="PTHR43280">
    <property type="entry name" value="ARAC-FAMILY TRANSCRIPTIONAL REGULATOR"/>
    <property type="match status" value="1"/>
</dbReference>
<keyword evidence="8" id="KW-1185">Reference proteome</keyword>
<dbReference type="Gene3D" id="1.10.10.60">
    <property type="entry name" value="Homeodomain-like"/>
    <property type="match status" value="2"/>
</dbReference>
<evidence type="ECO:0000256" key="1">
    <source>
        <dbReference type="ARBA" id="ARBA00023015"/>
    </source>
</evidence>
<name>A0A090ZFE0_PAEMA</name>
<keyword evidence="3" id="KW-0804">Transcription</keyword>
<feature type="transmembrane region" description="Helical" evidence="4">
    <location>
        <begin position="135"/>
        <end position="157"/>
    </location>
</feature>
<dbReference type="GO" id="GO:0043565">
    <property type="term" value="F:sequence-specific DNA binding"/>
    <property type="evidence" value="ECO:0007669"/>
    <property type="project" value="InterPro"/>
</dbReference>
<evidence type="ECO:0000256" key="4">
    <source>
        <dbReference type="SAM" id="Phobius"/>
    </source>
</evidence>
<evidence type="ECO:0000313" key="7">
    <source>
        <dbReference type="EMBL" id="MUG21646.1"/>
    </source>
</evidence>
<keyword evidence="4" id="KW-0472">Membrane</keyword>
<evidence type="ECO:0000313" key="6">
    <source>
        <dbReference type="EMBL" id="KFN09098.1"/>
    </source>
</evidence>
<keyword evidence="4" id="KW-1133">Transmembrane helix</keyword>
<evidence type="ECO:0000313" key="8">
    <source>
        <dbReference type="Proteomes" id="UP000029278"/>
    </source>
</evidence>
<dbReference type="AlphaFoldDB" id="A0A090ZFE0"/>
<proteinExistence type="predicted"/>
<feature type="transmembrane region" description="Helical" evidence="4">
    <location>
        <begin position="163"/>
        <end position="182"/>
    </location>
</feature>
<keyword evidence="2" id="KW-0238">DNA-binding</keyword>
<protein>
    <submittedName>
        <fullName evidence="6">Helix-turn-helix domain protein</fullName>
    </submittedName>
    <submittedName>
        <fullName evidence="7">Helix-turn-helix domain-containing protein</fullName>
    </submittedName>
</protein>
<gene>
    <name evidence="6" type="ORF">DJ90_2699</name>
    <name evidence="7" type="ORF">GNQ08_04285</name>
</gene>
<dbReference type="InterPro" id="IPR009057">
    <property type="entry name" value="Homeodomain-like_sf"/>
</dbReference>
<evidence type="ECO:0000256" key="2">
    <source>
        <dbReference type="ARBA" id="ARBA00023125"/>
    </source>
</evidence>
<reference evidence="7 9" key="2">
    <citation type="submission" date="2019-11" db="EMBL/GenBank/DDBJ databases">
        <title>Draft genome sequences of five Paenibacillus species of dairy origin.</title>
        <authorList>
            <person name="Olajide A.M."/>
            <person name="Chen S."/>
            <person name="Lapointe G."/>
        </authorList>
    </citation>
    <scope>NUCLEOTIDE SEQUENCE [LARGE SCALE GENOMIC DNA]</scope>
    <source>
        <strain evidence="7 9">3CT49</strain>
    </source>
</reference>
<dbReference type="RefSeq" id="WP_036622537.1">
    <property type="nucleotide sequence ID" value="NZ_BGML01000003.1"/>
</dbReference>
<dbReference type="SMART" id="SM00342">
    <property type="entry name" value="HTH_ARAC"/>
    <property type="match status" value="1"/>
</dbReference>
<organism evidence="6 8">
    <name type="scientific">Paenibacillus macerans</name>
    <name type="common">Bacillus macerans</name>
    <dbReference type="NCBI Taxonomy" id="44252"/>
    <lineage>
        <taxon>Bacteria</taxon>
        <taxon>Bacillati</taxon>
        <taxon>Bacillota</taxon>
        <taxon>Bacilli</taxon>
        <taxon>Bacillales</taxon>
        <taxon>Paenibacillaceae</taxon>
        <taxon>Paenibacillus</taxon>
    </lineage>
</organism>
<dbReference type="SUPFAM" id="SSF46689">
    <property type="entry name" value="Homeodomain-like"/>
    <property type="match status" value="2"/>
</dbReference>
<dbReference type="Proteomes" id="UP000442469">
    <property type="component" value="Unassembled WGS sequence"/>
</dbReference>
<dbReference type="GeneID" id="77006888"/>
<dbReference type="STRING" id="44252.DJ90_2699"/>
<feature type="domain" description="HTH araC/xylS-type" evidence="5">
    <location>
        <begin position="9"/>
        <end position="107"/>
    </location>
</feature>
<dbReference type="OrthoDB" id="9816344at2"/>
<reference evidence="6 8" key="1">
    <citation type="submission" date="2014-04" db="EMBL/GenBank/DDBJ databases">
        <authorList>
            <person name="Bishop-Lilly K.A."/>
            <person name="Broomall S.M."/>
            <person name="Chain P.S."/>
            <person name="Chertkov O."/>
            <person name="Coyne S.R."/>
            <person name="Daligault H.E."/>
            <person name="Davenport K.W."/>
            <person name="Erkkila T."/>
            <person name="Frey K.G."/>
            <person name="Gibbons H.S."/>
            <person name="Gu W."/>
            <person name="Jaissle J."/>
            <person name="Johnson S.L."/>
            <person name="Koroleva G.I."/>
            <person name="Ladner J.T."/>
            <person name="Lo C.-C."/>
            <person name="Minogue T.D."/>
            <person name="Munk C."/>
            <person name="Palacios G.F."/>
            <person name="Redden C.L."/>
            <person name="Rosenzweig C.N."/>
            <person name="Scholz M.B."/>
            <person name="Teshima H."/>
            <person name="Xu Y."/>
        </authorList>
    </citation>
    <scope>NUCLEOTIDE SEQUENCE [LARGE SCALE GENOMIC DNA]</scope>
    <source>
        <strain evidence="6 8">8244</strain>
    </source>
</reference>
<dbReference type="EMBL" id="WNZZ01000002">
    <property type="protein sequence ID" value="MUG21646.1"/>
    <property type="molecule type" value="Genomic_DNA"/>
</dbReference>
<dbReference type="Proteomes" id="UP000029278">
    <property type="component" value="Unassembled WGS sequence"/>
</dbReference>
<accession>A0A090ZFE0</accession>
<keyword evidence="4" id="KW-0812">Transmembrane</keyword>
<sequence length="264" mass="30006">MTERYPEIDEVIAYIQQNIHEPLPLSKLAKYAAYSPFHFSRIFKERMGLPPLYYVSAMRLQKAKDLLLRTDMTIRDIGLEIGQQSLGTFTTRFTERVGMTPSDFRNSTRHAGDLLRSLQHFNEGRLRGWKMNRPGNIGGTVQAASAFSGVIFIGLFAKPIPEGLPLYGTLLFSLGEFCFTAVKPGTYYLMATSLDWGTNANDILLPQRTLRTRFHHPIAVKPGIPVPYQEVMLYPPRADDPPILISLSVLMNRFLRRSLQKSNR</sequence>